<evidence type="ECO:0000256" key="1">
    <source>
        <dbReference type="ARBA" id="ARBA00022737"/>
    </source>
</evidence>
<reference evidence="5 6" key="1">
    <citation type="journal article" date="2020" name="Mol. Biol. Evol.">
        <title>Distinct Expression and Methylation Patterns for Genes with Different Fates following a Single Whole-Genome Duplication in Flowering Plants.</title>
        <authorList>
            <person name="Shi T."/>
            <person name="Rahmani R.S."/>
            <person name="Gugger P.F."/>
            <person name="Wang M."/>
            <person name="Li H."/>
            <person name="Zhang Y."/>
            <person name="Li Z."/>
            <person name="Wang Q."/>
            <person name="Van de Peer Y."/>
            <person name="Marchal K."/>
            <person name="Chen J."/>
        </authorList>
    </citation>
    <scope>NUCLEOTIDE SEQUENCE [LARGE SCALE GENOMIC DNA]</scope>
    <source>
        <tissue evidence="5">Leaf</tissue>
    </source>
</reference>
<keyword evidence="3" id="KW-0106">Calcium</keyword>
<dbReference type="Gene3D" id="1.10.238.10">
    <property type="entry name" value="EF-hand"/>
    <property type="match status" value="1"/>
</dbReference>
<comment type="function">
    <text evidence="3">Acts as a calcium sensor. CBL proteins interact with CIPK serine-threonine protein kinases. Binding of a CBL protein to the regulatory NAF domain of a CIPK protein lead to the activation of the kinase in a calcium-dependent manner.</text>
</comment>
<dbReference type="GO" id="GO:0019900">
    <property type="term" value="F:kinase binding"/>
    <property type="evidence" value="ECO:0007669"/>
    <property type="project" value="UniProtKB-UniRule"/>
</dbReference>
<dbReference type="GO" id="GO:0019722">
    <property type="term" value="P:calcium-mediated signaling"/>
    <property type="evidence" value="ECO:0007669"/>
    <property type="project" value="UniProtKB-UniRule"/>
</dbReference>
<dbReference type="Proteomes" id="UP000607653">
    <property type="component" value="Unassembled WGS sequence"/>
</dbReference>
<dbReference type="InterPro" id="IPR002048">
    <property type="entry name" value="EF_hand_dom"/>
</dbReference>
<protein>
    <recommendedName>
        <fullName evidence="3">Calcineurin B-like protein</fullName>
    </recommendedName>
</protein>
<keyword evidence="3" id="KW-0472">Membrane</keyword>
<evidence type="ECO:0000259" key="4">
    <source>
        <dbReference type="PROSITE" id="PS50222"/>
    </source>
</evidence>
<evidence type="ECO:0000313" key="6">
    <source>
        <dbReference type="Proteomes" id="UP000607653"/>
    </source>
</evidence>
<keyword evidence="1 3" id="KW-0677">Repeat</keyword>
<dbReference type="GO" id="GO:0016020">
    <property type="term" value="C:membrane"/>
    <property type="evidence" value="ECO:0007669"/>
    <property type="project" value="UniProtKB-SubCell"/>
</dbReference>
<organism evidence="5 6">
    <name type="scientific">Nelumbo nucifera</name>
    <name type="common">Sacred lotus</name>
    <dbReference type="NCBI Taxonomy" id="4432"/>
    <lineage>
        <taxon>Eukaryota</taxon>
        <taxon>Viridiplantae</taxon>
        <taxon>Streptophyta</taxon>
        <taxon>Embryophyta</taxon>
        <taxon>Tracheophyta</taxon>
        <taxon>Spermatophyta</taxon>
        <taxon>Magnoliopsida</taxon>
        <taxon>Proteales</taxon>
        <taxon>Nelumbonaceae</taxon>
        <taxon>Nelumbo</taxon>
    </lineage>
</organism>
<gene>
    <name evidence="5" type="ORF">HUJ06_006895</name>
</gene>
<dbReference type="PANTHER" id="PTHR23056">
    <property type="entry name" value="CALCINEURIN B"/>
    <property type="match status" value="1"/>
</dbReference>
<comment type="subunit">
    <text evidence="3">Homodimer. Interacts with CIPK.</text>
</comment>
<keyword evidence="6" id="KW-1185">Reference proteome</keyword>
<dbReference type="PROSITE" id="PS50222">
    <property type="entry name" value="EF_HAND_2"/>
    <property type="match status" value="1"/>
</dbReference>
<proteinExistence type="inferred from homology"/>
<accession>A0A822YYI1</accession>
<dbReference type="InterPro" id="IPR045198">
    <property type="entry name" value="CNBL1-10"/>
</dbReference>
<dbReference type="PANTHER" id="PTHR23056:SF110">
    <property type="entry name" value="CALMODULIN"/>
    <property type="match status" value="1"/>
</dbReference>
<comment type="subcellular location">
    <subcellularLocation>
        <location evidence="3">Membrane</location>
    </subcellularLocation>
</comment>
<dbReference type="SUPFAM" id="SSF47473">
    <property type="entry name" value="EF-hand"/>
    <property type="match status" value="1"/>
</dbReference>
<dbReference type="EMBL" id="DUZY01000004">
    <property type="protein sequence ID" value="DAD36255.1"/>
    <property type="molecule type" value="Genomic_DNA"/>
</dbReference>
<evidence type="ECO:0000313" key="5">
    <source>
        <dbReference type="EMBL" id="DAD36255.1"/>
    </source>
</evidence>
<name>A0A822YYI1_NELNU</name>
<evidence type="ECO:0000256" key="3">
    <source>
        <dbReference type="RuleBase" id="RU369080"/>
    </source>
</evidence>
<keyword evidence="3" id="KW-0479">Metal-binding</keyword>
<comment type="similarity">
    <text evidence="2 3">Belongs to the calcineurin regulatory subunit family.</text>
</comment>
<dbReference type="GO" id="GO:0005509">
    <property type="term" value="F:calcium ion binding"/>
    <property type="evidence" value="ECO:0007669"/>
    <property type="project" value="UniProtKB-UniRule"/>
</dbReference>
<comment type="caution">
    <text evidence="5">The sequence shown here is derived from an EMBL/GenBank/DDBJ whole genome shotgun (WGS) entry which is preliminary data.</text>
</comment>
<dbReference type="Pfam" id="PF13202">
    <property type="entry name" value="EF-hand_5"/>
    <property type="match status" value="1"/>
</dbReference>
<dbReference type="InterPro" id="IPR011992">
    <property type="entry name" value="EF-hand-dom_pair"/>
</dbReference>
<sequence>MVLALLNESDITLSDDVIETIVDKTFIDADSKGDGKIDIEEWKEFVARNPAVSGEEYDSSIFKVSFPSFVVNSEIEDSEKMVV</sequence>
<feature type="domain" description="EF-hand" evidence="4">
    <location>
        <begin position="17"/>
        <end position="52"/>
    </location>
</feature>
<evidence type="ECO:0000256" key="2">
    <source>
        <dbReference type="ARBA" id="ARBA00023774"/>
    </source>
</evidence>
<dbReference type="AlphaFoldDB" id="A0A822YYI1"/>